<gene>
    <name evidence="2" type="ORF">DDT42_00410</name>
</gene>
<organism evidence="2 3">
    <name type="scientific">Psychracetigena formicireducens</name>
    <dbReference type="NCBI Taxonomy" id="2986056"/>
    <lineage>
        <taxon>Bacteria</taxon>
        <taxon>Bacillati</taxon>
        <taxon>Candidatus Lithacetigenota</taxon>
        <taxon>Candidatus Psychracetigena</taxon>
    </lineage>
</organism>
<dbReference type="Pfam" id="PF13751">
    <property type="entry name" value="DDE_Tnp_1_6"/>
    <property type="match status" value="1"/>
</dbReference>
<dbReference type="EMBL" id="QLTW01000012">
    <property type="protein sequence ID" value="MBT9144568.1"/>
    <property type="molecule type" value="Genomic_DNA"/>
</dbReference>
<accession>A0A9E2F6G6</accession>
<evidence type="ECO:0000313" key="2">
    <source>
        <dbReference type="EMBL" id="MBT9144568.1"/>
    </source>
</evidence>
<dbReference type="AlphaFoldDB" id="A0A9E2F6G6"/>
<reference evidence="2 3" key="1">
    <citation type="journal article" date="2021" name="bioRxiv">
        <title>Unique metabolic strategies in Hadean analogues reveal hints for primordial physiology.</title>
        <authorList>
            <person name="Nobu M.K."/>
            <person name="Nakai R."/>
            <person name="Tamazawa S."/>
            <person name="Mori H."/>
            <person name="Toyoda A."/>
            <person name="Ijiri A."/>
            <person name="Suzuki S."/>
            <person name="Kurokawa K."/>
            <person name="Kamagata Y."/>
            <person name="Tamaki H."/>
        </authorList>
    </citation>
    <scope>NUCLEOTIDE SEQUENCE [LARGE SCALE GENOMIC DNA]</scope>
    <source>
        <strain evidence="2">BS525</strain>
    </source>
</reference>
<evidence type="ECO:0000313" key="3">
    <source>
        <dbReference type="Proteomes" id="UP000811545"/>
    </source>
</evidence>
<comment type="caution">
    <text evidence="2">The sequence shown here is derived from an EMBL/GenBank/DDBJ whole genome shotgun (WGS) entry which is preliminary data.</text>
</comment>
<dbReference type="Proteomes" id="UP000811545">
    <property type="component" value="Unassembled WGS sequence"/>
</dbReference>
<protein>
    <recommendedName>
        <fullName evidence="1">Transposase DDE domain-containing protein</fullName>
    </recommendedName>
</protein>
<dbReference type="InterPro" id="IPR025668">
    <property type="entry name" value="Tnp_DDE_dom"/>
</dbReference>
<proteinExistence type="predicted"/>
<evidence type="ECO:0000259" key="1">
    <source>
        <dbReference type="Pfam" id="PF13751"/>
    </source>
</evidence>
<feature type="domain" description="Transposase DDE" evidence="1">
    <location>
        <begin position="13"/>
        <end position="76"/>
    </location>
</feature>
<sequence length="101" mass="11904">MPKSKQSLDYGAPKKECAKCLLRPECTKNQSGRTVKRHLRQDELDLLRDQAQLVEARRDLQTRQHLMERSFTRSKRYGYDGNNDRYDKNKGILCHRVLPNS</sequence>
<name>A0A9E2F6G6_PSYF1</name>